<evidence type="ECO:0000259" key="6">
    <source>
        <dbReference type="PROSITE" id="PS51755"/>
    </source>
</evidence>
<keyword evidence="2" id="KW-0597">Phosphoprotein</keyword>
<dbReference type="Gene3D" id="6.10.250.690">
    <property type="match status" value="1"/>
</dbReference>
<dbReference type="Pfam" id="PF00072">
    <property type="entry name" value="Response_reg"/>
    <property type="match status" value="1"/>
</dbReference>
<dbReference type="PROSITE" id="PS51755">
    <property type="entry name" value="OMPR_PHOB"/>
    <property type="match status" value="1"/>
</dbReference>
<dbReference type="OrthoDB" id="9802426at2"/>
<dbReference type="GO" id="GO:0000156">
    <property type="term" value="F:phosphorelay response regulator activity"/>
    <property type="evidence" value="ECO:0007669"/>
    <property type="project" value="TreeGrafter"/>
</dbReference>
<dbReference type="SUPFAM" id="SSF52172">
    <property type="entry name" value="CheY-like"/>
    <property type="match status" value="1"/>
</dbReference>
<reference evidence="7 8" key="1">
    <citation type="submission" date="2018-07" db="EMBL/GenBank/DDBJ databases">
        <title>Motiliproteus coralliicola sp. nov., a bacterium isolated from Coral.</title>
        <authorList>
            <person name="Wang G."/>
        </authorList>
    </citation>
    <scope>NUCLEOTIDE SEQUENCE [LARGE SCALE GENOMIC DNA]</scope>
    <source>
        <strain evidence="7 8">C34</strain>
    </source>
</reference>
<name>A0A369WKK9_9GAMM</name>
<sequence>MHAKQILVVEDEQRVAELLRDYLHREGYQVHCLFSGSGVIDWVKQHQPDLILLDQMLPERDGLSLLQEMRTFTPVPVLMATARTEEIDRLLGLESGADDYICKPYSFREVVARVKAVLRRQPGKMAETSSEAGAETDSTGTNSKLPLQLDEGRCCAKLHDREVLLTVIEFRLLQALLQRPGQILTREQLMNRIYPDSRIVSDRTIDSHIRKLRAKLADEGGRPSLIRSVYSAGYQLDLNALD</sequence>
<feature type="compositionally biased region" description="Polar residues" evidence="4">
    <location>
        <begin position="127"/>
        <end position="144"/>
    </location>
</feature>
<evidence type="ECO:0000313" key="7">
    <source>
        <dbReference type="EMBL" id="RDE22598.1"/>
    </source>
</evidence>
<dbReference type="EMBL" id="QQOH01000002">
    <property type="protein sequence ID" value="RDE22598.1"/>
    <property type="molecule type" value="Genomic_DNA"/>
</dbReference>
<dbReference type="PANTHER" id="PTHR48111">
    <property type="entry name" value="REGULATOR OF RPOS"/>
    <property type="match status" value="1"/>
</dbReference>
<evidence type="ECO:0000256" key="2">
    <source>
        <dbReference type="PROSITE-ProRule" id="PRU00169"/>
    </source>
</evidence>
<evidence type="ECO:0000313" key="8">
    <source>
        <dbReference type="Proteomes" id="UP000253769"/>
    </source>
</evidence>
<dbReference type="InterPro" id="IPR001789">
    <property type="entry name" value="Sig_transdc_resp-reg_receiver"/>
</dbReference>
<dbReference type="Gene3D" id="1.10.10.10">
    <property type="entry name" value="Winged helix-like DNA-binding domain superfamily/Winged helix DNA-binding domain"/>
    <property type="match status" value="1"/>
</dbReference>
<dbReference type="Gene3D" id="3.40.50.2300">
    <property type="match status" value="1"/>
</dbReference>
<comment type="caution">
    <text evidence="7">The sequence shown here is derived from an EMBL/GenBank/DDBJ whole genome shotgun (WGS) entry which is preliminary data.</text>
</comment>
<dbReference type="InterPro" id="IPR016032">
    <property type="entry name" value="Sig_transdc_resp-reg_C-effctor"/>
</dbReference>
<protein>
    <submittedName>
        <fullName evidence="7">Response regulator</fullName>
    </submittedName>
</protein>
<evidence type="ECO:0000256" key="3">
    <source>
        <dbReference type="PROSITE-ProRule" id="PRU01091"/>
    </source>
</evidence>
<organism evidence="7 8">
    <name type="scientific">Motiliproteus coralliicola</name>
    <dbReference type="NCBI Taxonomy" id="2283196"/>
    <lineage>
        <taxon>Bacteria</taxon>
        <taxon>Pseudomonadati</taxon>
        <taxon>Pseudomonadota</taxon>
        <taxon>Gammaproteobacteria</taxon>
        <taxon>Oceanospirillales</taxon>
        <taxon>Oceanospirillaceae</taxon>
        <taxon>Motiliproteus</taxon>
    </lineage>
</organism>
<feature type="DNA-binding region" description="OmpR/PhoB-type" evidence="3">
    <location>
        <begin position="137"/>
        <end position="238"/>
    </location>
</feature>
<dbReference type="InterPro" id="IPR001867">
    <property type="entry name" value="OmpR/PhoB-type_DNA-bd"/>
</dbReference>
<keyword evidence="1 3" id="KW-0238">DNA-binding</keyword>
<dbReference type="CDD" id="cd00383">
    <property type="entry name" value="trans_reg_C"/>
    <property type="match status" value="1"/>
</dbReference>
<accession>A0A369WKK9</accession>
<dbReference type="InterPro" id="IPR011006">
    <property type="entry name" value="CheY-like_superfamily"/>
</dbReference>
<dbReference type="GO" id="GO:0006355">
    <property type="term" value="P:regulation of DNA-templated transcription"/>
    <property type="evidence" value="ECO:0007669"/>
    <property type="project" value="InterPro"/>
</dbReference>
<dbReference type="SMART" id="SM00862">
    <property type="entry name" value="Trans_reg_C"/>
    <property type="match status" value="1"/>
</dbReference>
<evidence type="ECO:0000259" key="5">
    <source>
        <dbReference type="PROSITE" id="PS50110"/>
    </source>
</evidence>
<dbReference type="GO" id="GO:0000976">
    <property type="term" value="F:transcription cis-regulatory region binding"/>
    <property type="evidence" value="ECO:0007669"/>
    <property type="project" value="TreeGrafter"/>
</dbReference>
<feature type="region of interest" description="Disordered" evidence="4">
    <location>
        <begin position="124"/>
        <end position="144"/>
    </location>
</feature>
<dbReference type="Proteomes" id="UP000253769">
    <property type="component" value="Unassembled WGS sequence"/>
</dbReference>
<dbReference type="PROSITE" id="PS50110">
    <property type="entry name" value="RESPONSE_REGULATORY"/>
    <property type="match status" value="1"/>
</dbReference>
<evidence type="ECO:0000256" key="1">
    <source>
        <dbReference type="ARBA" id="ARBA00023125"/>
    </source>
</evidence>
<dbReference type="InterPro" id="IPR036388">
    <property type="entry name" value="WH-like_DNA-bd_sf"/>
</dbReference>
<dbReference type="AlphaFoldDB" id="A0A369WKK9"/>
<dbReference type="SUPFAM" id="SSF46894">
    <property type="entry name" value="C-terminal effector domain of the bipartite response regulators"/>
    <property type="match status" value="1"/>
</dbReference>
<dbReference type="SMART" id="SM00448">
    <property type="entry name" value="REC"/>
    <property type="match status" value="1"/>
</dbReference>
<feature type="domain" description="Response regulatory" evidence="5">
    <location>
        <begin position="5"/>
        <end position="118"/>
    </location>
</feature>
<feature type="modified residue" description="4-aspartylphosphate" evidence="2">
    <location>
        <position position="54"/>
    </location>
</feature>
<dbReference type="Pfam" id="PF00486">
    <property type="entry name" value="Trans_reg_C"/>
    <property type="match status" value="1"/>
</dbReference>
<gene>
    <name evidence="7" type="ORF">DV711_08400</name>
</gene>
<dbReference type="RefSeq" id="WP_114695231.1">
    <property type="nucleotide sequence ID" value="NZ_QQOH01000002.1"/>
</dbReference>
<evidence type="ECO:0000256" key="4">
    <source>
        <dbReference type="SAM" id="MobiDB-lite"/>
    </source>
</evidence>
<keyword evidence="8" id="KW-1185">Reference proteome</keyword>
<dbReference type="GO" id="GO:0005829">
    <property type="term" value="C:cytosol"/>
    <property type="evidence" value="ECO:0007669"/>
    <property type="project" value="TreeGrafter"/>
</dbReference>
<feature type="domain" description="OmpR/PhoB-type" evidence="6">
    <location>
        <begin position="137"/>
        <end position="238"/>
    </location>
</feature>
<proteinExistence type="predicted"/>
<dbReference type="PANTHER" id="PTHR48111:SF59">
    <property type="entry name" value="TRANSCRIPTIONAL REGULATORY PROTEIN BAER"/>
    <property type="match status" value="1"/>
</dbReference>
<dbReference type="InterPro" id="IPR039420">
    <property type="entry name" value="WalR-like"/>
</dbReference>
<dbReference type="GO" id="GO:0032993">
    <property type="term" value="C:protein-DNA complex"/>
    <property type="evidence" value="ECO:0007669"/>
    <property type="project" value="TreeGrafter"/>
</dbReference>